<evidence type="ECO:0000256" key="2">
    <source>
        <dbReference type="ARBA" id="ARBA00049400"/>
    </source>
</evidence>
<feature type="compositionally biased region" description="Low complexity" evidence="3">
    <location>
        <begin position="205"/>
        <end position="224"/>
    </location>
</feature>
<dbReference type="GO" id="GO:0031591">
    <property type="term" value="P:wybutosine biosynthetic process"/>
    <property type="evidence" value="ECO:0007669"/>
    <property type="project" value="TreeGrafter"/>
</dbReference>
<evidence type="ECO:0000259" key="4">
    <source>
        <dbReference type="PROSITE" id="PS51684"/>
    </source>
</evidence>
<feature type="compositionally biased region" description="Basic and acidic residues" evidence="3">
    <location>
        <begin position="434"/>
        <end position="452"/>
    </location>
</feature>
<feature type="region of interest" description="Disordered" evidence="3">
    <location>
        <begin position="203"/>
        <end position="264"/>
    </location>
</feature>
<feature type="domain" description="SAM-dependent methyltransferase TRM5/TYW2-type" evidence="4">
    <location>
        <begin position="182"/>
        <end position="632"/>
    </location>
</feature>
<protein>
    <recommendedName>
        <fullName evidence="1">tRNA(Phe) (4-demethylwyosine(37)-C(7)) aminocarboxypropyltransferase</fullName>
        <ecNumber evidence="1">2.5.1.114</ecNumber>
    </recommendedName>
</protein>
<dbReference type="Gene3D" id="3.40.50.150">
    <property type="entry name" value="Vaccinia Virus protein VP39"/>
    <property type="match status" value="1"/>
</dbReference>
<comment type="catalytic activity">
    <reaction evidence="2">
        <text>4-demethylwyosine(37) in tRNA(Phe) + S-adenosyl-L-methionine = 4-demethyl-7-[(3S)-3-amino-3-carboxypropyl]wyosine(37) in tRNA(Phe) + S-methyl-5'-thioadenosine + H(+)</text>
        <dbReference type="Rhea" id="RHEA:36355"/>
        <dbReference type="Rhea" id="RHEA-COMP:10164"/>
        <dbReference type="Rhea" id="RHEA-COMP:10378"/>
        <dbReference type="ChEBI" id="CHEBI:15378"/>
        <dbReference type="ChEBI" id="CHEBI:17509"/>
        <dbReference type="ChEBI" id="CHEBI:59789"/>
        <dbReference type="ChEBI" id="CHEBI:64315"/>
        <dbReference type="ChEBI" id="CHEBI:73550"/>
        <dbReference type="EC" id="2.5.1.114"/>
    </reaction>
</comment>
<dbReference type="AlphaFoldDB" id="A0A6A6SWN4"/>
<dbReference type="GO" id="GO:0102522">
    <property type="term" value="F:tRNA 4-demethylwyosine alpha-amino-alpha-carboxypropyltransferase activity"/>
    <property type="evidence" value="ECO:0007669"/>
    <property type="project" value="UniProtKB-EC"/>
</dbReference>
<keyword evidence="6" id="KW-1185">Reference proteome</keyword>
<proteinExistence type="predicted"/>
<evidence type="ECO:0000256" key="1">
    <source>
        <dbReference type="ARBA" id="ARBA00012265"/>
    </source>
</evidence>
<dbReference type="PROSITE" id="PS51684">
    <property type="entry name" value="SAM_MT_TRM5_TYW2"/>
    <property type="match status" value="1"/>
</dbReference>
<dbReference type="PANTHER" id="PTHR23245:SF25">
    <property type="entry name" value="TRNA WYBUTOSINE-SYNTHESIZING PROTEIN 2 HOMOLOG"/>
    <property type="match status" value="1"/>
</dbReference>
<dbReference type="EMBL" id="MU004425">
    <property type="protein sequence ID" value="KAF2651477.1"/>
    <property type="molecule type" value="Genomic_DNA"/>
</dbReference>
<accession>A0A6A6SWN4</accession>
<dbReference type="EC" id="2.5.1.114" evidence="1"/>
<dbReference type="OrthoDB" id="2387925at2759"/>
<feature type="region of interest" description="Disordered" evidence="3">
    <location>
        <begin position="318"/>
        <end position="365"/>
    </location>
</feature>
<feature type="compositionally biased region" description="Basic and acidic residues" evidence="3">
    <location>
        <begin position="346"/>
        <end position="365"/>
    </location>
</feature>
<evidence type="ECO:0000313" key="5">
    <source>
        <dbReference type="EMBL" id="KAF2651477.1"/>
    </source>
</evidence>
<dbReference type="GO" id="GO:0008175">
    <property type="term" value="F:tRNA methyltransferase activity"/>
    <property type="evidence" value="ECO:0007669"/>
    <property type="project" value="TreeGrafter"/>
</dbReference>
<dbReference type="Proteomes" id="UP000799324">
    <property type="component" value="Unassembled WGS sequence"/>
</dbReference>
<name>A0A6A6SWN4_9PLEO</name>
<sequence>MAPDTTQSPRIAFLVSKQHMQRVKTALYGRNLFDRTSRISAGGISVYPELNTYRPCIPTTISIAKKEDWDLGARDIILRDLGLEDLKDDINISVGYPAGVRPPRTGPRNPLTHALTRGFAELPDEILGGIGLDATALVAAFPTTYSVYKPMLLLPAHAFSSAPWIKLLAIYPVDSPVLQPIWERIATALNTTHIAINAGIPLQRSSTSSSTSTSTPTPTANRTSPSPPTPQYQSSYSPSENTFRSPINLTPIHGAFGPTPTQERMLRPTTQDFSSALWDETRQNGITQVWAPRYTMFSRGNVREKTRVLALGAVGSASATPLRKPKSDADSEPASAVANGSIPGDAEERKEKRNGEARQHEHEHEHNYAAAAADLYAGIGYFAFSYKRAGVRQVLCWEVNPWSIEGLRRGCERNGWSYRIVASPLPSPSISTSMDRRDGEVARDETEAEKEYGYGYEQDEQDEQPRPRDVQAGTQTQGQARDVDFIIFPRTNENAIQDLRQWNSETHSHSEFGEHSREDKQRLRPSIRHVNCGFLPTSQKSWKTAVQLLDTRIGGWIHAHENVGMHDIEQREEEVVRIMQGLVEEVDAGDCTLETNSRTEKRKRMVSCEHVEQVKTYAPGVVHVVFDVRVEGRDEVDGVQR</sequence>
<feature type="region of interest" description="Disordered" evidence="3">
    <location>
        <begin position="423"/>
        <end position="477"/>
    </location>
</feature>
<reference evidence="5" key="1">
    <citation type="journal article" date="2020" name="Stud. Mycol.">
        <title>101 Dothideomycetes genomes: a test case for predicting lifestyles and emergence of pathogens.</title>
        <authorList>
            <person name="Haridas S."/>
            <person name="Albert R."/>
            <person name="Binder M."/>
            <person name="Bloem J."/>
            <person name="Labutti K."/>
            <person name="Salamov A."/>
            <person name="Andreopoulos B."/>
            <person name="Baker S."/>
            <person name="Barry K."/>
            <person name="Bills G."/>
            <person name="Bluhm B."/>
            <person name="Cannon C."/>
            <person name="Castanera R."/>
            <person name="Culley D."/>
            <person name="Daum C."/>
            <person name="Ezra D."/>
            <person name="Gonzalez J."/>
            <person name="Henrissat B."/>
            <person name="Kuo A."/>
            <person name="Liang C."/>
            <person name="Lipzen A."/>
            <person name="Lutzoni F."/>
            <person name="Magnuson J."/>
            <person name="Mondo S."/>
            <person name="Nolan M."/>
            <person name="Ohm R."/>
            <person name="Pangilinan J."/>
            <person name="Park H.-J."/>
            <person name="Ramirez L."/>
            <person name="Alfaro M."/>
            <person name="Sun H."/>
            <person name="Tritt A."/>
            <person name="Yoshinaga Y."/>
            <person name="Zwiers L.-H."/>
            <person name="Turgeon B."/>
            <person name="Goodwin S."/>
            <person name="Spatafora J."/>
            <person name="Crous P."/>
            <person name="Grigoriev I."/>
        </authorList>
    </citation>
    <scope>NUCLEOTIDE SEQUENCE</scope>
    <source>
        <strain evidence="5">CBS 122681</strain>
    </source>
</reference>
<dbReference type="SUPFAM" id="SSF53335">
    <property type="entry name" value="S-adenosyl-L-methionine-dependent methyltransferases"/>
    <property type="match status" value="1"/>
</dbReference>
<dbReference type="GO" id="GO:0005737">
    <property type="term" value="C:cytoplasm"/>
    <property type="evidence" value="ECO:0007669"/>
    <property type="project" value="TreeGrafter"/>
</dbReference>
<gene>
    <name evidence="5" type="ORF">K491DRAFT_696458</name>
</gene>
<dbReference type="GO" id="GO:0030488">
    <property type="term" value="P:tRNA methylation"/>
    <property type="evidence" value="ECO:0007669"/>
    <property type="project" value="TreeGrafter"/>
</dbReference>
<evidence type="ECO:0000256" key="3">
    <source>
        <dbReference type="SAM" id="MobiDB-lite"/>
    </source>
</evidence>
<evidence type="ECO:0000313" key="6">
    <source>
        <dbReference type="Proteomes" id="UP000799324"/>
    </source>
</evidence>
<dbReference type="InterPro" id="IPR030382">
    <property type="entry name" value="MeTrfase_TRM5/TYW2"/>
</dbReference>
<dbReference type="PANTHER" id="PTHR23245">
    <property type="entry name" value="TRNA METHYLTRANSFERASE"/>
    <property type="match status" value="1"/>
</dbReference>
<organism evidence="5 6">
    <name type="scientific">Lophiostoma macrostomum CBS 122681</name>
    <dbReference type="NCBI Taxonomy" id="1314788"/>
    <lineage>
        <taxon>Eukaryota</taxon>
        <taxon>Fungi</taxon>
        <taxon>Dikarya</taxon>
        <taxon>Ascomycota</taxon>
        <taxon>Pezizomycotina</taxon>
        <taxon>Dothideomycetes</taxon>
        <taxon>Pleosporomycetidae</taxon>
        <taxon>Pleosporales</taxon>
        <taxon>Lophiostomataceae</taxon>
        <taxon>Lophiostoma</taxon>
    </lineage>
</organism>
<dbReference type="InterPro" id="IPR029063">
    <property type="entry name" value="SAM-dependent_MTases_sf"/>
</dbReference>